<accession>A0A1T5M3F1</accession>
<dbReference type="EMBL" id="FUZU01000003">
    <property type="protein sequence ID" value="SKC82767.1"/>
    <property type="molecule type" value="Genomic_DNA"/>
</dbReference>
<gene>
    <name evidence="2" type="ORF">SAMN05660236_4263</name>
</gene>
<dbReference type="OrthoDB" id="1443138at2"/>
<dbReference type="InterPro" id="IPR056640">
    <property type="entry name" value="DUF7738"/>
</dbReference>
<dbReference type="Pfam" id="PF24880">
    <property type="entry name" value="DUF7738"/>
    <property type="match status" value="1"/>
</dbReference>
<dbReference type="STRING" id="688867.SAMN05660236_4263"/>
<evidence type="ECO:0000313" key="2">
    <source>
        <dbReference type="EMBL" id="SKC82767.1"/>
    </source>
</evidence>
<sequence>MKTKVLLLFVVCTAFTGFTNESSLKVKFNPQTYDLQLGDLKFAKGLKISDFIAKYGEPSEKKTHASGEVTYFYENYGIVLAAQAEEVKLVGFTFNTDGDKKFAANSFKGEFMFGDLSLTTETKQTELQGVKTFKFVCPMPIMCAGEDRKAPLKVLVGFNEDKHTITQLAFMTN</sequence>
<dbReference type="Proteomes" id="UP000190961">
    <property type="component" value="Unassembled WGS sequence"/>
</dbReference>
<name>A0A1T5M3F1_9BACT</name>
<evidence type="ECO:0000259" key="1">
    <source>
        <dbReference type="Pfam" id="PF24880"/>
    </source>
</evidence>
<dbReference type="AlphaFoldDB" id="A0A1T5M3F1"/>
<proteinExistence type="predicted"/>
<keyword evidence="3" id="KW-1185">Reference proteome</keyword>
<feature type="domain" description="DUF7738" evidence="1">
    <location>
        <begin position="33"/>
        <end position="127"/>
    </location>
</feature>
<evidence type="ECO:0000313" key="3">
    <source>
        <dbReference type="Proteomes" id="UP000190961"/>
    </source>
</evidence>
<dbReference type="RefSeq" id="WP_079688805.1">
    <property type="nucleotide sequence ID" value="NZ_FUZU01000003.1"/>
</dbReference>
<protein>
    <recommendedName>
        <fullName evidence="1">DUF7738 domain-containing protein</fullName>
    </recommendedName>
</protein>
<organism evidence="2 3">
    <name type="scientific">Ohtaekwangia koreensis</name>
    <dbReference type="NCBI Taxonomy" id="688867"/>
    <lineage>
        <taxon>Bacteria</taxon>
        <taxon>Pseudomonadati</taxon>
        <taxon>Bacteroidota</taxon>
        <taxon>Cytophagia</taxon>
        <taxon>Cytophagales</taxon>
        <taxon>Fulvivirgaceae</taxon>
        <taxon>Ohtaekwangia</taxon>
    </lineage>
</organism>
<reference evidence="2 3" key="1">
    <citation type="submission" date="2017-02" db="EMBL/GenBank/DDBJ databases">
        <authorList>
            <person name="Peterson S.W."/>
        </authorList>
    </citation>
    <scope>NUCLEOTIDE SEQUENCE [LARGE SCALE GENOMIC DNA]</scope>
    <source>
        <strain evidence="2 3">DSM 25262</strain>
    </source>
</reference>